<feature type="compositionally biased region" description="Polar residues" evidence="1">
    <location>
        <begin position="1"/>
        <end position="12"/>
    </location>
</feature>
<evidence type="ECO:0000313" key="3">
    <source>
        <dbReference type="Proteomes" id="UP001153709"/>
    </source>
</evidence>
<feature type="compositionally biased region" description="Basic residues" evidence="1">
    <location>
        <begin position="58"/>
        <end position="68"/>
    </location>
</feature>
<accession>A0A9N9TC81</accession>
<proteinExistence type="predicted"/>
<dbReference type="Proteomes" id="UP001153709">
    <property type="component" value="Chromosome 9"/>
</dbReference>
<protein>
    <submittedName>
        <fullName evidence="2">Uncharacterized protein</fullName>
    </submittedName>
</protein>
<dbReference type="OrthoDB" id="6759887at2759"/>
<reference evidence="2" key="1">
    <citation type="submission" date="2022-01" db="EMBL/GenBank/DDBJ databases">
        <authorList>
            <person name="King R."/>
        </authorList>
    </citation>
    <scope>NUCLEOTIDE SEQUENCE</scope>
</reference>
<gene>
    <name evidence="2" type="ORF">DIABBA_LOCUS12890</name>
</gene>
<evidence type="ECO:0000256" key="1">
    <source>
        <dbReference type="SAM" id="MobiDB-lite"/>
    </source>
</evidence>
<name>A0A9N9TC81_DIABA</name>
<keyword evidence="3" id="KW-1185">Reference proteome</keyword>
<dbReference type="AlphaFoldDB" id="A0A9N9TC81"/>
<feature type="region of interest" description="Disordered" evidence="1">
    <location>
        <begin position="1"/>
        <end position="76"/>
    </location>
</feature>
<sequence>MENGNGDVSYTNERLPLHNTENSNCRTQYGIPENYNPEEHPAVKLRNQSNADRSETQRKRRSKNRLSNRRSTGFVSPDIVEEALKMGLKDTEVLAITKNFSLKCVP</sequence>
<dbReference type="Gene3D" id="6.10.140.390">
    <property type="match status" value="1"/>
</dbReference>
<dbReference type="EMBL" id="OU898284">
    <property type="protein sequence ID" value="CAG9840222.1"/>
    <property type="molecule type" value="Genomic_DNA"/>
</dbReference>
<organism evidence="2 3">
    <name type="scientific">Diabrotica balteata</name>
    <name type="common">Banded cucumber beetle</name>
    <dbReference type="NCBI Taxonomy" id="107213"/>
    <lineage>
        <taxon>Eukaryota</taxon>
        <taxon>Metazoa</taxon>
        <taxon>Ecdysozoa</taxon>
        <taxon>Arthropoda</taxon>
        <taxon>Hexapoda</taxon>
        <taxon>Insecta</taxon>
        <taxon>Pterygota</taxon>
        <taxon>Neoptera</taxon>
        <taxon>Endopterygota</taxon>
        <taxon>Coleoptera</taxon>
        <taxon>Polyphaga</taxon>
        <taxon>Cucujiformia</taxon>
        <taxon>Chrysomeloidea</taxon>
        <taxon>Chrysomelidae</taxon>
        <taxon>Galerucinae</taxon>
        <taxon>Diabroticina</taxon>
        <taxon>Diabroticites</taxon>
        <taxon>Diabrotica</taxon>
    </lineage>
</organism>
<evidence type="ECO:0000313" key="2">
    <source>
        <dbReference type="EMBL" id="CAG9840222.1"/>
    </source>
</evidence>